<dbReference type="CDD" id="cd05233">
    <property type="entry name" value="SDR_c"/>
    <property type="match status" value="1"/>
</dbReference>
<dbReference type="Gene3D" id="3.40.50.720">
    <property type="entry name" value="NAD(P)-binding Rossmann-like Domain"/>
    <property type="match status" value="1"/>
</dbReference>
<dbReference type="InterPro" id="IPR036291">
    <property type="entry name" value="NAD(P)-bd_dom_sf"/>
</dbReference>
<dbReference type="RefSeq" id="WP_085403765.1">
    <property type="nucleotide sequence ID" value="NZ_NAFL01000276.1"/>
</dbReference>
<evidence type="ECO:0000256" key="1">
    <source>
        <dbReference type="ARBA" id="ARBA00006484"/>
    </source>
</evidence>
<dbReference type="PROSITE" id="PS00061">
    <property type="entry name" value="ADH_SHORT"/>
    <property type="match status" value="1"/>
</dbReference>
<sequence>MSRTVVVTGTGSGIGLALARHFIAVGDRVAVIDPDSDALAPAFNDLDVGERQRLIATVGDVGDEADVQRFMDECQRSFGVPDVVVNNAGITGGSTATTLHETPVDVFDRVVAVNLRGPYLICRRALPGMVARGSGIILNIASVAAFVAFPGRAVYSMTKAALAQLTRTIAVDYGATGVRSVALCPGMVATPMTQWRLDTPRLRDEIVARIPQGRVAAISDIVAAVAFLVSADANYFNGSALPIDGGYLAA</sequence>
<name>A0A1Y2JH01_BRAJP</name>
<protein>
    <submittedName>
        <fullName evidence="3">2-hydroxypropyl-CoM dehydrogenase</fullName>
    </submittedName>
</protein>
<accession>A0A1Y2JH01</accession>
<organism evidence="3 4">
    <name type="scientific">Bradyrhizobium japonicum</name>
    <dbReference type="NCBI Taxonomy" id="375"/>
    <lineage>
        <taxon>Bacteria</taxon>
        <taxon>Pseudomonadati</taxon>
        <taxon>Pseudomonadota</taxon>
        <taxon>Alphaproteobacteria</taxon>
        <taxon>Hyphomicrobiales</taxon>
        <taxon>Nitrobacteraceae</taxon>
        <taxon>Bradyrhizobium</taxon>
    </lineage>
</organism>
<evidence type="ECO:0000256" key="2">
    <source>
        <dbReference type="ARBA" id="ARBA00023002"/>
    </source>
</evidence>
<gene>
    <name evidence="3" type="ORF">BSZ19_35495</name>
</gene>
<evidence type="ECO:0000313" key="4">
    <source>
        <dbReference type="Proteomes" id="UP000193335"/>
    </source>
</evidence>
<dbReference type="PRINTS" id="PR00081">
    <property type="entry name" value="GDHRDH"/>
</dbReference>
<dbReference type="PRINTS" id="PR00080">
    <property type="entry name" value="SDRFAMILY"/>
</dbReference>
<dbReference type="Pfam" id="PF13561">
    <property type="entry name" value="adh_short_C2"/>
    <property type="match status" value="1"/>
</dbReference>
<dbReference type="AlphaFoldDB" id="A0A1Y2JH01"/>
<dbReference type="InterPro" id="IPR020904">
    <property type="entry name" value="Sc_DH/Rdtase_CS"/>
</dbReference>
<evidence type="ECO:0000313" key="3">
    <source>
        <dbReference type="EMBL" id="OSJ26573.1"/>
    </source>
</evidence>
<reference evidence="3 4" key="1">
    <citation type="submission" date="2017-03" db="EMBL/GenBank/DDBJ databases">
        <title>Whole genome sequences of fourteen strains of Bradyrhizobium canariense and one strain of Bradyrhizobium japonicum isolated from Lupinus (Papilionoideae: Genisteae) species in Algeria.</title>
        <authorList>
            <person name="Crovadore J."/>
            <person name="Chekireb D."/>
            <person name="Brachmann A."/>
            <person name="Chablais R."/>
            <person name="Cochard B."/>
            <person name="Lefort F."/>
        </authorList>
    </citation>
    <scope>NUCLEOTIDE SEQUENCE [LARGE SCALE GENOMIC DNA]</scope>
    <source>
        <strain evidence="3 4">UBMA197</strain>
    </source>
</reference>
<comment type="similarity">
    <text evidence="1">Belongs to the short-chain dehydrogenases/reductases (SDR) family.</text>
</comment>
<proteinExistence type="inferred from homology"/>
<dbReference type="SUPFAM" id="SSF51735">
    <property type="entry name" value="NAD(P)-binding Rossmann-fold domains"/>
    <property type="match status" value="1"/>
</dbReference>
<dbReference type="PANTHER" id="PTHR43477">
    <property type="entry name" value="DIHYDROANTICAPSIN 7-DEHYDROGENASE"/>
    <property type="match status" value="1"/>
</dbReference>
<dbReference type="Proteomes" id="UP000193335">
    <property type="component" value="Unassembled WGS sequence"/>
</dbReference>
<keyword evidence="2" id="KW-0560">Oxidoreductase</keyword>
<comment type="caution">
    <text evidence="3">The sequence shown here is derived from an EMBL/GenBank/DDBJ whole genome shotgun (WGS) entry which is preliminary data.</text>
</comment>
<dbReference type="PANTHER" id="PTHR43477:SF1">
    <property type="entry name" value="DIHYDROANTICAPSIN 7-DEHYDROGENASE"/>
    <property type="match status" value="1"/>
</dbReference>
<dbReference type="EMBL" id="NAFL01000276">
    <property type="protein sequence ID" value="OSJ26573.1"/>
    <property type="molecule type" value="Genomic_DNA"/>
</dbReference>
<dbReference type="GO" id="GO:0016491">
    <property type="term" value="F:oxidoreductase activity"/>
    <property type="evidence" value="ECO:0007669"/>
    <property type="project" value="UniProtKB-KW"/>
</dbReference>
<dbReference type="InterPro" id="IPR002347">
    <property type="entry name" value="SDR_fam"/>
</dbReference>
<dbReference type="InterPro" id="IPR051122">
    <property type="entry name" value="SDR_DHRS6-like"/>
</dbReference>
<dbReference type="FunFam" id="3.40.50.720:FF:000084">
    <property type="entry name" value="Short-chain dehydrogenase reductase"/>
    <property type="match status" value="1"/>
</dbReference>